<dbReference type="AlphaFoldDB" id="A0A0B7A0I7"/>
<accession>A0A0B7A0I7</accession>
<organism evidence="1">
    <name type="scientific">Arion vulgaris</name>
    <dbReference type="NCBI Taxonomy" id="1028688"/>
    <lineage>
        <taxon>Eukaryota</taxon>
        <taxon>Metazoa</taxon>
        <taxon>Spiralia</taxon>
        <taxon>Lophotrochozoa</taxon>
        <taxon>Mollusca</taxon>
        <taxon>Gastropoda</taxon>
        <taxon>Heterobranchia</taxon>
        <taxon>Euthyneura</taxon>
        <taxon>Panpulmonata</taxon>
        <taxon>Eupulmonata</taxon>
        <taxon>Stylommatophora</taxon>
        <taxon>Helicina</taxon>
        <taxon>Arionoidea</taxon>
        <taxon>Arionidae</taxon>
        <taxon>Arion</taxon>
    </lineage>
</organism>
<gene>
    <name evidence="1" type="primary">ORF89677</name>
</gene>
<protein>
    <submittedName>
        <fullName evidence="1">Uncharacterized protein</fullName>
    </submittedName>
</protein>
<dbReference type="EMBL" id="HACG01027242">
    <property type="protein sequence ID" value="CEK74107.1"/>
    <property type="molecule type" value="Transcribed_RNA"/>
</dbReference>
<evidence type="ECO:0000313" key="1">
    <source>
        <dbReference type="EMBL" id="CEK74107.1"/>
    </source>
</evidence>
<feature type="non-terminal residue" evidence="1">
    <location>
        <position position="54"/>
    </location>
</feature>
<name>A0A0B7A0I7_9EUPU</name>
<reference evidence="1" key="1">
    <citation type="submission" date="2014-12" db="EMBL/GenBank/DDBJ databases">
        <title>Insight into the proteome of Arion vulgaris.</title>
        <authorList>
            <person name="Aradska J."/>
            <person name="Bulat T."/>
            <person name="Smidak R."/>
            <person name="Sarate P."/>
            <person name="Gangsoo J."/>
            <person name="Sialana F."/>
            <person name="Bilban M."/>
            <person name="Lubec G."/>
        </authorList>
    </citation>
    <scope>NUCLEOTIDE SEQUENCE</scope>
    <source>
        <tissue evidence="1">Skin</tissue>
    </source>
</reference>
<proteinExistence type="predicted"/>
<sequence>MSNKNVGCQKKTVQRRKIISDKDKRNMCGHTYKDRKICTDKHTYKRRKICGHTY</sequence>